<sequence length="146" mass="14690">MAVSMAVGGLATAVFVGLIDIPTFIGWGADNDGISVFSPVGAVELFAVFFLIGMLLGALAGGFAIAARRRAVTLGLARGATLRFVAGRAAVGAFVAGFLFTLPGAIGEKPFGAAITGEALSLAASTAVALVVAVALYRYLARRTRA</sequence>
<dbReference type="EMBL" id="RBKS01000001">
    <property type="protein sequence ID" value="RKR74664.1"/>
    <property type="molecule type" value="Genomic_DNA"/>
</dbReference>
<organism evidence="2 3">
    <name type="scientific">Frondihabitans australicus</name>
    <dbReference type="NCBI Taxonomy" id="386892"/>
    <lineage>
        <taxon>Bacteria</taxon>
        <taxon>Bacillati</taxon>
        <taxon>Actinomycetota</taxon>
        <taxon>Actinomycetes</taxon>
        <taxon>Micrococcales</taxon>
        <taxon>Microbacteriaceae</taxon>
        <taxon>Frondihabitans</taxon>
    </lineage>
</organism>
<feature type="transmembrane region" description="Helical" evidence="1">
    <location>
        <begin position="85"/>
        <end position="107"/>
    </location>
</feature>
<keyword evidence="1" id="KW-0812">Transmembrane</keyword>
<keyword evidence="1" id="KW-1133">Transmembrane helix</keyword>
<accession>A0A495IFE5</accession>
<comment type="caution">
    <text evidence="2">The sequence shown here is derived from an EMBL/GenBank/DDBJ whole genome shotgun (WGS) entry which is preliminary data.</text>
</comment>
<evidence type="ECO:0000313" key="3">
    <source>
        <dbReference type="Proteomes" id="UP000280008"/>
    </source>
</evidence>
<gene>
    <name evidence="2" type="ORF">C8E83_1791</name>
</gene>
<feature type="transmembrane region" description="Helical" evidence="1">
    <location>
        <begin position="7"/>
        <end position="25"/>
    </location>
</feature>
<protein>
    <submittedName>
        <fullName evidence="2">Uncharacterized protein</fullName>
    </submittedName>
</protein>
<keyword evidence="1" id="KW-0472">Membrane</keyword>
<dbReference type="AlphaFoldDB" id="A0A495IFE5"/>
<evidence type="ECO:0000256" key="1">
    <source>
        <dbReference type="SAM" id="Phobius"/>
    </source>
</evidence>
<feature type="transmembrane region" description="Helical" evidence="1">
    <location>
        <begin position="119"/>
        <end position="140"/>
    </location>
</feature>
<name>A0A495IFE5_9MICO</name>
<keyword evidence="3" id="KW-1185">Reference proteome</keyword>
<proteinExistence type="predicted"/>
<feature type="transmembrane region" description="Helical" evidence="1">
    <location>
        <begin position="45"/>
        <end position="65"/>
    </location>
</feature>
<dbReference type="Proteomes" id="UP000280008">
    <property type="component" value="Unassembled WGS sequence"/>
</dbReference>
<evidence type="ECO:0000313" key="2">
    <source>
        <dbReference type="EMBL" id="RKR74664.1"/>
    </source>
</evidence>
<reference evidence="2 3" key="1">
    <citation type="submission" date="2018-10" db="EMBL/GenBank/DDBJ databases">
        <title>Sequencing the genomes of 1000 actinobacteria strains.</title>
        <authorList>
            <person name="Klenk H.-P."/>
        </authorList>
    </citation>
    <scope>NUCLEOTIDE SEQUENCE [LARGE SCALE GENOMIC DNA]</scope>
    <source>
        <strain evidence="2 3">DSM 17894</strain>
    </source>
</reference>